<keyword evidence="2" id="KW-1185">Reference proteome</keyword>
<dbReference type="EMBL" id="JAHWGI010000370">
    <property type="protein sequence ID" value="KAK3914299.1"/>
    <property type="molecule type" value="Genomic_DNA"/>
</dbReference>
<evidence type="ECO:0000313" key="1">
    <source>
        <dbReference type="EMBL" id="KAK3914299.1"/>
    </source>
</evidence>
<accession>A0AAE1LD35</accession>
<protein>
    <submittedName>
        <fullName evidence="1">Mitochondrial escape protein 2-like protein</fullName>
    </submittedName>
</protein>
<sequence length="201" mass="23235">MDLRFSHPSNVLVCAPSGGGKTHLVKRVVENRYNMFNVSFVKVVWYYSEYQGAYDELAQKHGVEFIEGAPSMDHFPSGEKPKLVIVDDFLDQIKNPEFLKNCDKGVSPSKFEFLAHYVILLKSPRDIQQIRTLALQVDPANWRGMLEAYLDATQEGHSYILFDFHVRQQDHLRLRTHIFPGENTVVYIPNGKYKKSLIFQK</sequence>
<dbReference type="Proteomes" id="UP001219518">
    <property type="component" value="Unassembled WGS sequence"/>
</dbReference>
<dbReference type="InterPro" id="IPR027417">
    <property type="entry name" value="P-loop_NTPase"/>
</dbReference>
<evidence type="ECO:0000313" key="2">
    <source>
        <dbReference type="Proteomes" id="UP001219518"/>
    </source>
</evidence>
<dbReference type="AlphaFoldDB" id="A0AAE1LD35"/>
<organism evidence="1 2">
    <name type="scientific">Frankliniella fusca</name>
    <dbReference type="NCBI Taxonomy" id="407009"/>
    <lineage>
        <taxon>Eukaryota</taxon>
        <taxon>Metazoa</taxon>
        <taxon>Ecdysozoa</taxon>
        <taxon>Arthropoda</taxon>
        <taxon>Hexapoda</taxon>
        <taxon>Insecta</taxon>
        <taxon>Pterygota</taxon>
        <taxon>Neoptera</taxon>
        <taxon>Paraneoptera</taxon>
        <taxon>Thysanoptera</taxon>
        <taxon>Terebrantia</taxon>
        <taxon>Thripoidea</taxon>
        <taxon>Thripidae</taxon>
        <taxon>Frankliniella</taxon>
    </lineage>
</organism>
<gene>
    <name evidence="1" type="ORF">KUF71_023712</name>
</gene>
<name>A0AAE1LD35_9NEOP</name>
<proteinExistence type="predicted"/>
<comment type="caution">
    <text evidence="1">The sequence shown here is derived from an EMBL/GenBank/DDBJ whole genome shotgun (WGS) entry which is preliminary data.</text>
</comment>
<reference evidence="1" key="1">
    <citation type="submission" date="2021-07" db="EMBL/GenBank/DDBJ databases">
        <authorList>
            <person name="Catto M.A."/>
            <person name="Jacobson A."/>
            <person name="Kennedy G."/>
            <person name="Labadie P."/>
            <person name="Hunt B.G."/>
            <person name="Srinivasan R."/>
        </authorList>
    </citation>
    <scope>NUCLEOTIDE SEQUENCE</scope>
    <source>
        <strain evidence="1">PL_HMW_Pooled</strain>
        <tissue evidence="1">Head</tissue>
    </source>
</reference>
<reference evidence="1" key="2">
    <citation type="journal article" date="2023" name="BMC Genomics">
        <title>Pest status, molecular evolution, and epigenetic factors derived from the genome assembly of Frankliniella fusca, a thysanopteran phytovirus vector.</title>
        <authorList>
            <person name="Catto M.A."/>
            <person name="Labadie P.E."/>
            <person name="Jacobson A.L."/>
            <person name="Kennedy G.G."/>
            <person name="Srinivasan R."/>
            <person name="Hunt B.G."/>
        </authorList>
    </citation>
    <scope>NUCLEOTIDE SEQUENCE</scope>
    <source>
        <strain evidence="1">PL_HMW_Pooled</strain>
    </source>
</reference>
<dbReference type="SUPFAM" id="SSF52540">
    <property type="entry name" value="P-loop containing nucleoside triphosphate hydrolases"/>
    <property type="match status" value="1"/>
</dbReference>